<sequence>MRDIHTTLMGNATADPTPRVQESGDDTAHVRIAVTGRYYDSSKGDFTDRKTEFITVYTRRALARHLVASVKKGQPLVVTGRLGSSEWTTDEGVQRYSLTLQAEAIGHDLSFGTSTFTRPMKSEDAPNLDPDSGEVLPETPQETDSALTEESVEDPDLAPAF</sequence>
<keyword evidence="1 2" id="KW-0238">DNA-binding</keyword>
<comment type="caution">
    <text evidence="5">The sequence shown here is derived from an EMBL/GenBank/DDBJ whole genome shotgun (WGS) entry which is preliminary data.</text>
</comment>
<evidence type="ECO:0000256" key="3">
    <source>
        <dbReference type="RuleBase" id="RU000524"/>
    </source>
</evidence>
<evidence type="ECO:0000256" key="1">
    <source>
        <dbReference type="ARBA" id="ARBA00023125"/>
    </source>
</evidence>
<evidence type="ECO:0000256" key="2">
    <source>
        <dbReference type="PROSITE-ProRule" id="PRU00252"/>
    </source>
</evidence>
<keyword evidence="6" id="KW-1185">Reference proteome</keyword>
<dbReference type="EMBL" id="JAGIOD010000002">
    <property type="protein sequence ID" value="MBP2383805.1"/>
    <property type="molecule type" value="Genomic_DNA"/>
</dbReference>
<gene>
    <name evidence="5" type="ORF">JOF43_003794</name>
</gene>
<dbReference type="PROSITE" id="PS50935">
    <property type="entry name" value="SSB"/>
    <property type="match status" value="1"/>
</dbReference>
<dbReference type="NCBIfam" id="TIGR00621">
    <property type="entry name" value="ssb"/>
    <property type="match status" value="1"/>
</dbReference>
<dbReference type="SUPFAM" id="SSF50249">
    <property type="entry name" value="Nucleic acid-binding proteins"/>
    <property type="match status" value="1"/>
</dbReference>
<feature type="region of interest" description="Disordered" evidence="4">
    <location>
        <begin position="1"/>
        <end position="25"/>
    </location>
</feature>
<organism evidence="5 6">
    <name type="scientific">Brachybacterium sacelli</name>
    <dbReference type="NCBI Taxonomy" id="173364"/>
    <lineage>
        <taxon>Bacteria</taxon>
        <taxon>Bacillati</taxon>
        <taxon>Actinomycetota</taxon>
        <taxon>Actinomycetes</taxon>
        <taxon>Micrococcales</taxon>
        <taxon>Dermabacteraceae</taxon>
        <taxon>Brachybacterium</taxon>
    </lineage>
</organism>
<dbReference type="RefSeq" id="WP_209904646.1">
    <property type="nucleotide sequence ID" value="NZ_BAAAJW010000030.1"/>
</dbReference>
<dbReference type="CDD" id="cd04496">
    <property type="entry name" value="SSB_OBF"/>
    <property type="match status" value="1"/>
</dbReference>
<dbReference type="InterPro" id="IPR011344">
    <property type="entry name" value="ssDNA-bd"/>
</dbReference>
<dbReference type="Gene3D" id="2.40.50.140">
    <property type="entry name" value="Nucleic acid-binding proteins"/>
    <property type="match status" value="1"/>
</dbReference>
<evidence type="ECO:0000313" key="5">
    <source>
        <dbReference type="EMBL" id="MBP2383805.1"/>
    </source>
</evidence>
<feature type="region of interest" description="Disordered" evidence="4">
    <location>
        <begin position="115"/>
        <end position="161"/>
    </location>
</feature>
<feature type="compositionally biased region" description="Acidic residues" evidence="4">
    <location>
        <begin position="150"/>
        <end position="161"/>
    </location>
</feature>
<accession>A0ABS4X5R1</accession>
<dbReference type="GO" id="GO:0003677">
    <property type="term" value="F:DNA binding"/>
    <property type="evidence" value="ECO:0007669"/>
    <property type="project" value="UniProtKB-KW"/>
</dbReference>
<evidence type="ECO:0000313" key="6">
    <source>
        <dbReference type="Proteomes" id="UP001519290"/>
    </source>
</evidence>
<dbReference type="Pfam" id="PF00436">
    <property type="entry name" value="SSB"/>
    <property type="match status" value="1"/>
</dbReference>
<proteinExistence type="predicted"/>
<dbReference type="InterPro" id="IPR012340">
    <property type="entry name" value="NA-bd_OB-fold"/>
</dbReference>
<reference evidence="5 6" key="1">
    <citation type="submission" date="2021-03" db="EMBL/GenBank/DDBJ databases">
        <title>Sequencing the genomes of 1000 actinobacteria strains.</title>
        <authorList>
            <person name="Klenk H.-P."/>
        </authorList>
    </citation>
    <scope>NUCLEOTIDE SEQUENCE [LARGE SCALE GENOMIC DNA]</scope>
    <source>
        <strain evidence="5 6">DSM 14566</strain>
    </source>
</reference>
<dbReference type="InterPro" id="IPR000424">
    <property type="entry name" value="Primosome_PriB/ssb"/>
</dbReference>
<name>A0ABS4X5R1_9MICO</name>
<protein>
    <recommendedName>
        <fullName evidence="3">Single-stranded DNA-binding protein</fullName>
    </recommendedName>
</protein>
<dbReference type="Proteomes" id="UP001519290">
    <property type="component" value="Unassembled WGS sequence"/>
</dbReference>
<evidence type="ECO:0000256" key="4">
    <source>
        <dbReference type="SAM" id="MobiDB-lite"/>
    </source>
</evidence>